<accession>A0A430ARF1</accession>
<dbReference type="RefSeq" id="WP_126814161.1">
    <property type="nucleotide sequence ID" value="NZ_NGKC01000011.1"/>
</dbReference>
<dbReference type="InterPro" id="IPR014924">
    <property type="entry name" value="DUF1803"/>
</dbReference>
<comment type="caution">
    <text evidence="1">The sequence shown here is derived from an EMBL/GenBank/DDBJ whole genome shotgun (WGS) entry which is preliminary data.</text>
</comment>
<reference evidence="1 2" key="1">
    <citation type="submission" date="2017-05" db="EMBL/GenBank/DDBJ databases">
        <title>Vagococcus spp. assemblies.</title>
        <authorList>
            <person name="Gulvik C.A."/>
        </authorList>
    </citation>
    <scope>NUCLEOTIDE SEQUENCE [LARGE SCALE GENOMIC DNA]</scope>
    <source>
        <strain evidence="1 2">LMG 24798</strain>
    </source>
</reference>
<evidence type="ECO:0000313" key="1">
    <source>
        <dbReference type="EMBL" id="RSU10634.1"/>
    </source>
</evidence>
<dbReference type="OrthoDB" id="2200258at2"/>
<sequence>MELHLCETSFDRKRARYLTQPAFTKLLTFLAENQEKDIFLREIRQLADMDYKQVDAFIDFFIKMGVIQRDKRLYKLTSPVISAQAFYDLLSVVRASVSEFLETCSDEVLGLTDWTGDLEKKYVLLAYYVFHCLPDKVIGSQAADYLAFYEQTEGLFASASVKQLSSGKYTVVSFQDSGRLFEKNMPSYFNCVQLGDCHGTCIEPIYELIGDVNPHFYLPYVAKKIRRMAKTGKMNRRDQDIFIDSLEAFEVIGKDAAGQDRLQLPVFDKAQLACEFPPDLLDRLGRQVRLLDERLSVPYLPMREIFRLFGAVMIEFYVEQGAVQRPAVTGMLLVDQAKS</sequence>
<protein>
    <recommendedName>
        <fullName evidence="3">DUF1803 domain-containing protein</fullName>
    </recommendedName>
</protein>
<evidence type="ECO:0008006" key="3">
    <source>
        <dbReference type="Google" id="ProtNLM"/>
    </source>
</evidence>
<keyword evidence="2" id="KW-1185">Reference proteome</keyword>
<gene>
    <name evidence="1" type="ORF">CBF27_09965</name>
</gene>
<dbReference type="Proteomes" id="UP000286773">
    <property type="component" value="Unassembled WGS sequence"/>
</dbReference>
<proteinExistence type="predicted"/>
<organism evidence="1 2">
    <name type="scientific">Vagococcus acidifermentans</name>
    <dbReference type="NCBI Taxonomy" id="564710"/>
    <lineage>
        <taxon>Bacteria</taxon>
        <taxon>Bacillati</taxon>
        <taxon>Bacillota</taxon>
        <taxon>Bacilli</taxon>
        <taxon>Lactobacillales</taxon>
        <taxon>Enterococcaceae</taxon>
        <taxon>Vagococcus</taxon>
    </lineage>
</organism>
<dbReference type="Pfam" id="PF08820">
    <property type="entry name" value="DUF1803"/>
    <property type="match status" value="1"/>
</dbReference>
<evidence type="ECO:0000313" key="2">
    <source>
        <dbReference type="Proteomes" id="UP000286773"/>
    </source>
</evidence>
<name>A0A430ARF1_9ENTE</name>
<dbReference type="EMBL" id="NGKC01000011">
    <property type="protein sequence ID" value="RSU10634.1"/>
    <property type="molecule type" value="Genomic_DNA"/>
</dbReference>
<dbReference type="AlphaFoldDB" id="A0A430ARF1"/>